<comment type="cofactor">
    <cofactor evidence="1">
        <name>Mg(2+)</name>
        <dbReference type="ChEBI" id="CHEBI:18420"/>
    </cofactor>
</comment>
<dbReference type="EC" id="3.1.4.52" evidence="2"/>
<dbReference type="Pfam" id="PF00990">
    <property type="entry name" value="GGDEF"/>
    <property type="match status" value="1"/>
</dbReference>
<dbReference type="Pfam" id="PF00989">
    <property type="entry name" value="PAS"/>
    <property type="match status" value="1"/>
</dbReference>
<dbReference type="OrthoDB" id="8553030at2"/>
<dbReference type="SUPFAM" id="SSF55785">
    <property type="entry name" value="PYP-like sensor domain (PAS domain)"/>
    <property type="match status" value="3"/>
</dbReference>
<evidence type="ECO:0000259" key="7">
    <source>
        <dbReference type="PROSITE" id="PS50883"/>
    </source>
</evidence>
<dbReference type="GO" id="GO:0006355">
    <property type="term" value="P:regulation of DNA-templated transcription"/>
    <property type="evidence" value="ECO:0007669"/>
    <property type="project" value="InterPro"/>
</dbReference>
<feature type="domain" description="EAL" evidence="7">
    <location>
        <begin position="573"/>
        <end position="826"/>
    </location>
</feature>
<dbReference type="FunFam" id="3.20.20.450:FF:000001">
    <property type="entry name" value="Cyclic di-GMP phosphodiesterase yahA"/>
    <property type="match status" value="1"/>
</dbReference>
<dbReference type="InterPro" id="IPR000014">
    <property type="entry name" value="PAS"/>
</dbReference>
<dbReference type="Gene3D" id="3.20.20.450">
    <property type="entry name" value="EAL domain"/>
    <property type="match status" value="1"/>
</dbReference>
<dbReference type="InterPro" id="IPR052155">
    <property type="entry name" value="Biofilm_reg_signaling"/>
</dbReference>
<dbReference type="SUPFAM" id="SSF141868">
    <property type="entry name" value="EAL domain-like"/>
    <property type="match status" value="1"/>
</dbReference>
<dbReference type="FunFam" id="3.30.70.270:FF:000001">
    <property type="entry name" value="Diguanylate cyclase domain protein"/>
    <property type="match status" value="1"/>
</dbReference>
<dbReference type="Pfam" id="PF13426">
    <property type="entry name" value="PAS_9"/>
    <property type="match status" value="1"/>
</dbReference>
<name>H8Z8R7_9GAMM</name>
<feature type="domain" description="GGDEF" evidence="8">
    <location>
        <begin position="432"/>
        <end position="564"/>
    </location>
</feature>
<feature type="domain" description="PAS" evidence="5">
    <location>
        <begin position="288"/>
        <end position="327"/>
    </location>
</feature>
<feature type="domain" description="PAC" evidence="6">
    <location>
        <begin position="348"/>
        <end position="400"/>
    </location>
</feature>
<proteinExistence type="predicted"/>
<dbReference type="InterPro" id="IPR013767">
    <property type="entry name" value="PAS_fold"/>
</dbReference>
<dbReference type="InterPro" id="IPR035919">
    <property type="entry name" value="EAL_sf"/>
</dbReference>
<sequence length="828" mass="91286">MGPPTHSPAAATGSLAPGSARPSDLADCIAFWQDVIEGLIEGVLVVEPIELRIVAANRVAAELFGREAPELIGCPVVDLAVVPEDLFFWEEVAAGRAQDLHSETMLRQPDGTLVNVQRRVSRVHCHHHPSHYFVGLCDQSDRQAAETELEKLVAELRATLESTGDGILVTDLDGGIRGFNQRFAELWSLPDTLLTERDDAGVHDWMAGQTQDARAYIARIDDILREPLLELTDIIGLTKGRVLERVTLPQFARGNPIGRVYSFRDITQRLADEQQLKLASGVFGASLDAIMITGPDFLIEAANPACERLTGFATAELIGQSLERILPLVGELGSNDTIARALEQDGFWQGETQQQKKDGSAIPCLMSLVRLADSDGKPANYIGFAKDLSETVAARQRIEQLAYTDALTGLPNRVQLSERIEFAIGFARREHSSFSVLFIDIDRFKQINDSLGHLFGDQVLIEVARRITGCLRRVDTTARIGGDEFVLLLHQSDAAGAEKTARRLLEVMSLPFEIEGMKFSLGCSIGVAIYPEDGETLDDLIKNADSAMYHVKERGRGDFGFYQRQMNLDLLTRVKVEHALREALGQQRIHLAYQPQLDLRGDRVIGAEALLRWTDPEMGVVSPAEFIPIAEESGFIIPLGAWALREVLRQGEQWNARGIRLTLSVNVSAVQFHHAGFVDSLVELLKASTLPPSQIELELTESILIQHVDETLERLKALADLGVKLAIDDFGTGYSSLGYLKRFPIHKLKIDQSFVRDIPGDESDAAISKAVINLAHSLNLRVIAEGVENESQRQFLLAAGCDEYQGYLCSPAVAPEEFARMVERLSSK</sequence>
<evidence type="ECO:0000259" key="5">
    <source>
        <dbReference type="PROSITE" id="PS50112"/>
    </source>
</evidence>
<evidence type="ECO:0000256" key="1">
    <source>
        <dbReference type="ARBA" id="ARBA00001946"/>
    </source>
</evidence>
<dbReference type="Gene3D" id="3.30.450.20">
    <property type="entry name" value="PAS domain"/>
    <property type="match status" value="3"/>
</dbReference>
<gene>
    <name evidence="9" type="ORF">Thi970DRAFT_04997</name>
</gene>
<dbReference type="Gene3D" id="3.30.70.270">
    <property type="match status" value="1"/>
</dbReference>
<dbReference type="HOGENOM" id="CLU_000445_70_20_6"/>
<dbReference type="PROSITE" id="PS50887">
    <property type="entry name" value="GGDEF"/>
    <property type="match status" value="1"/>
</dbReference>
<evidence type="ECO:0000256" key="4">
    <source>
        <dbReference type="ARBA" id="ARBA00051114"/>
    </source>
</evidence>
<evidence type="ECO:0000256" key="3">
    <source>
        <dbReference type="ARBA" id="ARBA00022636"/>
    </source>
</evidence>
<dbReference type="PROSITE" id="PS50112">
    <property type="entry name" value="PAS"/>
    <property type="match status" value="2"/>
</dbReference>
<dbReference type="Pfam" id="PF00563">
    <property type="entry name" value="EAL"/>
    <property type="match status" value="1"/>
</dbReference>
<feature type="domain" description="PAS" evidence="5">
    <location>
        <begin position="35"/>
        <end position="85"/>
    </location>
</feature>
<keyword evidence="10" id="KW-1185">Reference proteome</keyword>
<dbReference type="CDD" id="cd01948">
    <property type="entry name" value="EAL"/>
    <property type="match status" value="1"/>
</dbReference>
<dbReference type="Pfam" id="PF13188">
    <property type="entry name" value="PAS_8"/>
    <property type="match status" value="1"/>
</dbReference>
<reference evidence="10" key="1">
    <citation type="submission" date="2011-06" db="EMBL/GenBank/DDBJ databases">
        <authorList>
            <consortium name="US DOE Joint Genome Institute (JGI-PGF)"/>
            <person name="Lucas S."/>
            <person name="Han J."/>
            <person name="Lapidus A."/>
            <person name="Cheng J.-F."/>
            <person name="Goodwin L."/>
            <person name="Pitluck S."/>
            <person name="Peters L."/>
            <person name="Land M.L."/>
            <person name="Hauser L."/>
            <person name="Vogl K."/>
            <person name="Liu Z."/>
            <person name="Overmann J."/>
            <person name="Frigaard N.-U."/>
            <person name="Bryant D.A."/>
            <person name="Woyke T.J."/>
        </authorList>
    </citation>
    <scope>NUCLEOTIDE SEQUENCE [LARGE SCALE GENOMIC DNA]</scope>
    <source>
        <strain evidence="10">970</strain>
    </source>
</reference>
<dbReference type="CDD" id="cd00130">
    <property type="entry name" value="PAS"/>
    <property type="match status" value="2"/>
</dbReference>
<dbReference type="PANTHER" id="PTHR44757">
    <property type="entry name" value="DIGUANYLATE CYCLASE DGCP"/>
    <property type="match status" value="1"/>
</dbReference>
<evidence type="ECO:0000259" key="8">
    <source>
        <dbReference type="PROSITE" id="PS50887"/>
    </source>
</evidence>
<keyword evidence="3" id="KW-0973">c-di-GMP</keyword>
<dbReference type="CDD" id="cd01949">
    <property type="entry name" value="GGDEF"/>
    <property type="match status" value="1"/>
</dbReference>
<dbReference type="InterPro" id="IPR043128">
    <property type="entry name" value="Rev_trsase/Diguanyl_cyclase"/>
</dbReference>
<dbReference type="eggNOG" id="COG5001">
    <property type="taxonomic scope" value="Bacteria"/>
</dbReference>
<evidence type="ECO:0000259" key="6">
    <source>
        <dbReference type="PROSITE" id="PS50113"/>
    </source>
</evidence>
<dbReference type="SMART" id="SM00052">
    <property type="entry name" value="EAL"/>
    <property type="match status" value="1"/>
</dbReference>
<dbReference type="SUPFAM" id="SSF55073">
    <property type="entry name" value="Nucleotide cyclase"/>
    <property type="match status" value="1"/>
</dbReference>
<dbReference type="GO" id="GO:0071732">
    <property type="term" value="P:cellular response to nitric oxide"/>
    <property type="evidence" value="ECO:0007669"/>
    <property type="project" value="UniProtKB-ARBA"/>
</dbReference>
<dbReference type="EMBL" id="JH603171">
    <property type="protein sequence ID" value="EIC19472.1"/>
    <property type="molecule type" value="Genomic_DNA"/>
</dbReference>
<organism evidence="9 10">
    <name type="scientific">Thiorhodovibrio frisius</name>
    <dbReference type="NCBI Taxonomy" id="631362"/>
    <lineage>
        <taxon>Bacteria</taxon>
        <taxon>Pseudomonadati</taxon>
        <taxon>Pseudomonadota</taxon>
        <taxon>Gammaproteobacteria</taxon>
        <taxon>Chromatiales</taxon>
        <taxon>Chromatiaceae</taxon>
        <taxon>Thiorhodovibrio</taxon>
    </lineage>
</organism>
<dbReference type="PROSITE" id="PS50883">
    <property type="entry name" value="EAL"/>
    <property type="match status" value="1"/>
</dbReference>
<dbReference type="PROSITE" id="PS50113">
    <property type="entry name" value="PAC"/>
    <property type="match status" value="1"/>
</dbReference>
<dbReference type="InterPro" id="IPR000160">
    <property type="entry name" value="GGDEF_dom"/>
</dbReference>
<dbReference type="InterPro" id="IPR035965">
    <property type="entry name" value="PAS-like_dom_sf"/>
</dbReference>
<dbReference type="GO" id="GO:0071111">
    <property type="term" value="F:cyclic-guanylate-specific phosphodiesterase activity"/>
    <property type="evidence" value="ECO:0007669"/>
    <property type="project" value="UniProtKB-EC"/>
</dbReference>
<evidence type="ECO:0000256" key="2">
    <source>
        <dbReference type="ARBA" id="ARBA00012282"/>
    </source>
</evidence>
<comment type="catalytic activity">
    <reaction evidence="4">
        <text>3',3'-c-di-GMP + H2O = 5'-phosphoguanylyl(3'-&gt;5')guanosine + H(+)</text>
        <dbReference type="Rhea" id="RHEA:24902"/>
        <dbReference type="ChEBI" id="CHEBI:15377"/>
        <dbReference type="ChEBI" id="CHEBI:15378"/>
        <dbReference type="ChEBI" id="CHEBI:58754"/>
        <dbReference type="ChEBI" id="CHEBI:58805"/>
        <dbReference type="EC" id="3.1.4.52"/>
    </reaction>
    <physiologicalReaction direction="left-to-right" evidence="4">
        <dbReference type="Rhea" id="RHEA:24903"/>
    </physiologicalReaction>
</comment>
<dbReference type="InterPro" id="IPR029787">
    <property type="entry name" value="Nucleotide_cyclase"/>
</dbReference>
<reference evidence="9 10" key="2">
    <citation type="submission" date="2011-11" db="EMBL/GenBank/DDBJ databases">
        <authorList>
            <consortium name="US DOE Joint Genome Institute"/>
            <person name="Lucas S."/>
            <person name="Han J."/>
            <person name="Lapidus A."/>
            <person name="Cheng J.-F."/>
            <person name="Goodwin L."/>
            <person name="Pitluck S."/>
            <person name="Peters L."/>
            <person name="Ovchinnikova G."/>
            <person name="Zhang X."/>
            <person name="Detter J.C."/>
            <person name="Han C."/>
            <person name="Tapia R."/>
            <person name="Land M."/>
            <person name="Hauser L."/>
            <person name="Kyrpides N."/>
            <person name="Ivanova N."/>
            <person name="Pagani I."/>
            <person name="Vogl K."/>
            <person name="Liu Z."/>
            <person name="Overmann J."/>
            <person name="Frigaard N.-U."/>
            <person name="Bryant D."/>
            <person name="Woyke T."/>
        </authorList>
    </citation>
    <scope>NUCLEOTIDE SEQUENCE [LARGE SCALE GENOMIC DNA]</scope>
    <source>
        <strain evidence="9 10">970</strain>
    </source>
</reference>
<dbReference type="NCBIfam" id="TIGR00229">
    <property type="entry name" value="sensory_box"/>
    <property type="match status" value="1"/>
</dbReference>
<evidence type="ECO:0000313" key="9">
    <source>
        <dbReference type="EMBL" id="EIC19472.1"/>
    </source>
</evidence>
<dbReference type="SMART" id="SM00091">
    <property type="entry name" value="PAS"/>
    <property type="match status" value="3"/>
</dbReference>
<dbReference type="AlphaFoldDB" id="H8Z8R7"/>
<accession>H8Z8R7</accession>
<protein>
    <recommendedName>
        <fullName evidence="2">cyclic-guanylate-specific phosphodiesterase</fullName>
        <ecNumber evidence="2">3.1.4.52</ecNumber>
    </recommendedName>
</protein>
<dbReference type="SMART" id="SM00086">
    <property type="entry name" value="PAC"/>
    <property type="match status" value="1"/>
</dbReference>
<dbReference type="Proteomes" id="UP000002964">
    <property type="component" value="Unassembled WGS sequence"/>
</dbReference>
<dbReference type="NCBIfam" id="TIGR00254">
    <property type="entry name" value="GGDEF"/>
    <property type="match status" value="1"/>
</dbReference>
<evidence type="ECO:0000313" key="10">
    <source>
        <dbReference type="Proteomes" id="UP000002964"/>
    </source>
</evidence>
<dbReference type="STRING" id="631362.Thi970DRAFT_04997"/>
<dbReference type="InterPro" id="IPR000700">
    <property type="entry name" value="PAS-assoc_C"/>
</dbReference>
<dbReference type="InterPro" id="IPR001633">
    <property type="entry name" value="EAL_dom"/>
</dbReference>
<dbReference type="SMART" id="SM00267">
    <property type="entry name" value="GGDEF"/>
    <property type="match status" value="1"/>
</dbReference>
<dbReference type="PANTHER" id="PTHR44757:SF2">
    <property type="entry name" value="BIOFILM ARCHITECTURE MAINTENANCE PROTEIN MBAA"/>
    <property type="match status" value="1"/>
</dbReference>
<dbReference type="InterPro" id="IPR001610">
    <property type="entry name" value="PAC"/>
</dbReference>